<gene>
    <name evidence="2" type="ORF">EKO23_04485</name>
</gene>
<dbReference type="Pfam" id="PF01872">
    <property type="entry name" value="RibD_C"/>
    <property type="match status" value="1"/>
</dbReference>
<dbReference type="GO" id="GO:0009231">
    <property type="term" value="P:riboflavin biosynthetic process"/>
    <property type="evidence" value="ECO:0007669"/>
    <property type="project" value="InterPro"/>
</dbReference>
<evidence type="ECO:0000313" key="3">
    <source>
        <dbReference type="Proteomes" id="UP000295198"/>
    </source>
</evidence>
<dbReference type="SUPFAM" id="SSF53597">
    <property type="entry name" value="Dihydrofolate reductase-like"/>
    <property type="match status" value="1"/>
</dbReference>
<accession>A0A4Q4ZJV8</accession>
<dbReference type="EMBL" id="SDKM01000004">
    <property type="protein sequence ID" value="RYP88135.1"/>
    <property type="molecule type" value="Genomic_DNA"/>
</dbReference>
<protein>
    <submittedName>
        <fullName evidence="2">Deaminase</fullName>
    </submittedName>
</protein>
<organism evidence="2 3">
    <name type="scientific">Nocardioides guangzhouensis</name>
    <dbReference type="NCBI Taxonomy" id="2497878"/>
    <lineage>
        <taxon>Bacteria</taxon>
        <taxon>Bacillati</taxon>
        <taxon>Actinomycetota</taxon>
        <taxon>Actinomycetes</taxon>
        <taxon>Propionibacteriales</taxon>
        <taxon>Nocardioidaceae</taxon>
        <taxon>Nocardioides</taxon>
    </lineage>
</organism>
<sequence>MGMLVISENMTLDGVMQDPTGDDGFERGGWFGQVTDEDHQAWAEVECGEALRAQALLMGRRSYEYLVERWPGRTGTWADRLNSMPKYVVSSTLMKPVWSNTTVITGEVVDAVSRLKHYVEGEIVVNASGQLVPLLIEHDLVDEVRLMVFPFVLGGGERLFGATSATKALRLVDTRIVGAGLALLTYSQVRVE</sequence>
<dbReference type="PANTHER" id="PTHR38011">
    <property type="entry name" value="DIHYDROFOLATE REDUCTASE FAMILY PROTEIN (AFU_ORTHOLOGUE AFUA_8G06820)"/>
    <property type="match status" value="1"/>
</dbReference>
<dbReference type="Gene3D" id="3.40.430.10">
    <property type="entry name" value="Dihydrofolate Reductase, subunit A"/>
    <property type="match status" value="1"/>
</dbReference>
<reference evidence="2 3" key="1">
    <citation type="submission" date="2019-01" db="EMBL/GenBank/DDBJ databases">
        <title>Nocardioides guangzhouensis sp. nov., an actinobacterium isolated from soil.</title>
        <authorList>
            <person name="Fu Y."/>
            <person name="Cai Y."/>
            <person name="Lin Z."/>
            <person name="Chen P."/>
        </authorList>
    </citation>
    <scope>NUCLEOTIDE SEQUENCE [LARGE SCALE GENOMIC DNA]</scope>
    <source>
        <strain evidence="2 3">130</strain>
    </source>
</reference>
<dbReference type="AlphaFoldDB" id="A0A4Q4ZJV8"/>
<dbReference type="InterPro" id="IPR002734">
    <property type="entry name" value="RibDG_C"/>
</dbReference>
<keyword evidence="3" id="KW-1185">Reference proteome</keyword>
<dbReference type="InterPro" id="IPR024072">
    <property type="entry name" value="DHFR-like_dom_sf"/>
</dbReference>
<dbReference type="OrthoDB" id="3471498at2"/>
<dbReference type="Proteomes" id="UP000295198">
    <property type="component" value="Unassembled WGS sequence"/>
</dbReference>
<proteinExistence type="predicted"/>
<name>A0A4Q4ZJV8_9ACTN</name>
<evidence type="ECO:0000313" key="2">
    <source>
        <dbReference type="EMBL" id="RYP88135.1"/>
    </source>
</evidence>
<dbReference type="PANTHER" id="PTHR38011:SF11">
    <property type="entry name" value="2,5-DIAMINO-6-RIBOSYLAMINO-4(3H)-PYRIMIDINONE 5'-PHOSPHATE REDUCTASE"/>
    <property type="match status" value="1"/>
</dbReference>
<dbReference type="GO" id="GO:0008703">
    <property type="term" value="F:5-amino-6-(5-phosphoribosylamino)uracil reductase activity"/>
    <property type="evidence" value="ECO:0007669"/>
    <property type="project" value="InterPro"/>
</dbReference>
<comment type="caution">
    <text evidence="2">The sequence shown here is derived from an EMBL/GenBank/DDBJ whole genome shotgun (WGS) entry which is preliminary data.</text>
</comment>
<evidence type="ECO:0000259" key="1">
    <source>
        <dbReference type="Pfam" id="PF01872"/>
    </source>
</evidence>
<dbReference type="InterPro" id="IPR050765">
    <property type="entry name" value="Riboflavin_Biosynth_HTPR"/>
</dbReference>
<feature type="domain" description="Bacterial bifunctional deaminase-reductase C-terminal" evidence="1">
    <location>
        <begin position="5"/>
        <end position="182"/>
    </location>
</feature>